<feature type="compositionally biased region" description="Polar residues" evidence="1">
    <location>
        <begin position="64"/>
        <end position="74"/>
    </location>
</feature>
<evidence type="ECO:0000313" key="3">
    <source>
        <dbReference type="Proteomes" id="UP000289738"/>
    </source>
</evidence>
<dbReference type="AlphaFoldDB" id="A0A444Y4F9"/>
<dbReference type="PANTHER" id="PTHR33144:SF25">
    <property type="entry name" value="DUF4216 DOMAIN-CONTAINING PROTEIN"/>
    <property type="match status" value="1"/>
</dbReference>
<gene>
    <name evidence="2" type="ORF">Ahy_B08g092750</name>
</gene>
<accession>A0A444Y4F9</accession>
<dbReference type="EMBL" id="SDMP01000018">
    <property type="protein sequence ID" value="RYQ96852.1"/>
    <property type="molecule type" value="Genomic_DNA"/>
</dbReference>
<proteinExistence type="predicted"/>
<dbReference type="PANTHER" id="PTHR33144">
    <property type="entry name" value="OS10G0409366 PROTEIN-RELATED"/>
    <property type="match status" value="1"/>
</dbReference>
<organism evidence="2 3">
    <name type="scientific">Arachis hypogaea</name>
    <name type="common">Peanut</name>
    <dbReference type="NCBI Taxonomy" id="3818"/>
    <lineage>
        <taxon>Eukaryota</taxon>
        <taxon>Viridiplantae</taxon>
        <taxon>Streptophyta</taxon>
        <taxon>Embryophyta</taxon>
        <taxon>Tracheophyta</taxon>
        <taxon>Spermatophyta</taxon>
        <taxon>Magnoliopsida</taxon>
        <taxon>eudicotyledons</taxon>
        <taxon>Gunneridae</taxon>
        <taxon>Pentapetalae</taxon>
        <taxon>rosids</taxon>
        <taxon>fabids</taxon>
        <taxon>Fabales</taxon>
        <taxon>Fabaceae</taxon>
        <taxon>Papilionoideae</taxon>
        <taxon>50 kb inversion clade</taxon>
        <taxon>dalbergioids sensu lato</taxon>
        <taxon>Dalbergieae</taxon>
        <taxon>Pterocarpus clade</taxon>
        <taxon>Arachis</taxon>
    </lineage>
</organism>
<evidence type="ECO:0000313" key="2">
    <source>
        <dbReference type="EMBL" id="RYQ96852.1"/>
    </source>
</evidence>
<sequence length="320" mass="36246">MARKGRYMKKPKLGPGCQQPQTAPPPASVSHHDDSQIPPDSGDSVPATSRPLLLPLSEPRLAPQSSTNSIQNSEPGYVNLAASANDVDSLDQEVDDPSSHKSRKTIECLTVKIIDNGKIKPERLSVREAMERPNGRRIMRKFNNKKQPIGDKAGLLSSVLGLLGSDYENFSICKESWHKITTKDKVYNKRVKQIFHFDEDSKGTIKKNILKSMGKSWKKTSLRLYNAFYEPTFTTEQNIEHRPPGIDQEHWRWFLDYRAKMRQRRSAGKTRLIDQNNYIPTLAVRKASHGGWKKSILDCVEYGNGISFVVIVETISEESR</sequence>
<evidence type="ECO:0000256" key="1">
    <source>
        <dbReference type="SAM" id="MobiDB-lite"/>
    </source>
</evidence>
<dbReference type="Proteomes" id="UP000289738">
    <property type="component" value="Chromosome B08"/>
</dbReference>
<reference evidence="2 3" key="1">
    <citation type="submission" date="2019-01" db="EMBL/GenBank/DDBJ databases">
        <title>Sequencing of cultivated peanut Arachis hypogaea provides insights into genome evolution and oil improvement.</title>
        <authorList>
            <person name="Chen X."/>
        </authorList>
    </citation>
    <scope>NUCLEOTIDE SEQUENCE [LARGE SCALE GENOMIC DNA]</scope>
    <source>
        <strain evidence="3">cv. Fuhuasheng</strain>
        <tissue evidence="2">Leaves</tissue>
    </source>
</reference>
<name>A0A444Y4F9_ARAHY</name>
<protein>
    <submittedName>
        <fullName evidence="2">Uncharacterized protein</fullName>
    </submittedName>
</protein>
<keyword evidence="3" id="KW-1185">Reference proteome</keyword>
<feature type="region of interest" description="Disordered" evidence="1">
    <location>
        <begin position="1"/>
        <end position="74"/>
    </location>
</feature>
<feature type="compositionally biased region" description="Basic residues" evidence="1">
    <location>
        <begin position="1"/>
        <end position="12"/>
    </location>
</feature>
<feature type="compositionally biased region" description="Low complexity" evidence="1">
    <location>
        <begin position="49"/>
        <end position="63"/>
    </location>
</feature>
<comment type="caution">
    <text evidence="2">The sequence shown here is derived from an EMBL/GenBank/DDBJ whole genome shotgun (WGS) entry which is preliminary data.</text>
</comment>